<dbReference type="Proteomes" id="UP000078200">
    <property type="component" value="Unassembled WGS sequence"/>
</dbReference>
<name>A0A1A9VWQ1_GLOAU</name>
<dbReference type="EnsemblMetazoa" id="GAUT050160-RA">
    <property type="protein sequence ID" value="GAUT050160-PA"/>
    <property type="gene ID" value="GAUT050160"/>
</dbReference>
<evidence type="ECO:0000313" key="1">
    <source>
        <dbReference type="EnsemblMetazoa" id="GAUT050160-PA"/>
    </source>
</evidence>
<protein>
    <submittedName>
        <fullName evidence="1">Uncharacterized protein</fullName>
    </submittedName>
</protein>
<accession>A0A1A9VWQ1</accession>
<dbReference type="VEuPathDB" id="VectorBase:GAUT050160"/>
<evidence type="ECO:0000313" key="2">
    <source>
        <dbReference type="Proteomes" id="UP000078200"/>
    </source>
</evidence>
<proteinExistence type="predicted"/>
<organism evidence="1 2">
    <name type="scientific">Glossina austeni</name>
    <name type="common">Savannah tsetse fly</name>
    <dbReference type="NCBI Taxonomy" id="7395"/>
    <lineage>
        <taxon>Eukaryota</taxon>
        <taxon>Metazoa</taxon>
        <taxon>Ecdysozoa</taxon>
        <taxon>Arthropoda</taxon>
        <taxon>Hexapoda</taxon>
        <taxon>Insecta</taxon>
        <taxon>Pterygota</taxon>
        <taxon>Neoptera</taxon>
        <taxon>Endopterygota</taxon>
        <taxon>Diptera</taxon>
        <taxon>Brachycera</taxon>
        <taxon>Muscomorpha</taxon>
        <taxon>Hippoboscoidea</taxon>
        <taxon>Glossinidae</taxon>
        <taxon>Glossina</taxon>
    </lineage>
</organism>
<reference evidence="1" key="1">
    <citation type="submission" date="2020-05" db="UniProtKB">
        <authorList>
            <consortium name="EnsemblMetazoa"/>
        </authorList>
    </citation>
    <scope>IDENTIFICATION</scope>
    <source>
        <strain evidence="1">TTRI</strain>
    </source>
</reference>
<keyword evidence="2" id="KW-1185">Reference proteome</keyword>
<sequence length="153" mass="17507">MQCYRSRTCITHNIETVSKPSCKGFRLYLNKVHKAAVDAFAPLFKLFISPPPLPPPPPPPPPTLSTPTPPILLSLEANICAELLISRQTIFTYYRIHNARKLKDVLTRPMKIGENIRRDDFHIIKRSAYVDRKHFQSQEGLETFISPAHQFIS</sequence>
<dbReference type="AlphaFoldDB" id="A0A1A9VWQ1"/>